<dbReference type="GO" id="GO:0003724">
    <property type="term" value="F:RNA helicase activity"/>
    <property type="evidence" value="ECO:0007669"/>
    <property type="project" value="UniProtKB-EC"/>
</dbReference>
<gene>
    <name evidence="16" type="ORF">DLAC_00163</name>
</gene>
<dbReference type="Proteomes" id="UP000076078">
    <property type="component" value="Unassembled WGS sequence"/>
</dbReference>
<evidence type="ECO:0000256" key="2">
    <source>
        <dbReference type="ARBA" id="ARBA00010379"/>
    </source>
</evidence>
<feature type="compositionally biased region" description="Basic and acidic residues" evidence="12">
    <location>
        <begin position="1"/>
        <end position="11"/>
    </location>
</feature>
<feature type="region of interest" description="Disordered" evidence="12">
    <location>
        <begin position="1"/>
        <end position="23"/>
    </location>
</feature>
<dbReference type="InterPro" id="IPR050079">
    <property type="entry name" value="DEAD_box_RNA_helicase"/>
</dbReference>
<dbReference type="GO" id="GO:0003723">
    <property type="term" value="F:RNA binding"/>
    <property type="evidence" value="ECO:0007669"/>
    <property type="project" value="UniProtKB-KW"/>
</dbReference>
<evidence type="ECO:0000313" key="16">
    <source>
        <dbReference type="EMBL" id="KYR02702.1"/>
    </source>
</evidence>
<dbReference type="GO" id="GO:0005829">
    <property type="term" value="C:cytosol"/>
    <property type="evidence" value="ECO:0007669"/>
    <property type="project" value="TreeGrafter"/>
</dbReference>
<keyword evidence="17" id="KW-1185">Reference proteome</keyword>
<dbReference type="Pfam" id="PF00271">
    <property type="entry name" value="Helicase_C"/>
    <property type="match status" value="1"/>
</dbReference>
<keyword evidence="5" id="KW-0378">Hydrolase</keyword>
<name>A0A152A8Z9_TIELA</name>
<evidence type="ECO:0000259" key="14">
    <source>
        <dbReference type="PROSITE" id="PS51194"/>
    </source>
</evidence>
<dbReference type="PROSITE" id="PS00039">
    <property type="entry name" value="DEAD_ATP_HELICASE"/>
    <property type="match status" value="1"/>
</dbReference>
<dbReference type="InterPro" id="IPR011545">
    <property type="entry name" value="DEAD/DEAH_box_helicase_dom"/>
</dbReference>
<dbReference type="InterPro" id="IPR001650">
    <property type="entry name" value="Helicase_C-like"/>
</dbReference>
<dbReference type="SMART" id="SM00487">
    <property type="entry name" value="DEXDc"/>
    <property type="match status" value="1"/>
</dbReference>
<evidence type="ECO:0000256" key="8">
    <source>
        <dbReference type="ARBA" id="ARBA00022884"/>
    </source>
</evidence>
<dbReference type="GO" id="GO:0005730">
    <property type="term" value="C:nucleolus"/>
    <property type="evidence" value="ECO:0007669"/>
    <property type="project" value="UniProtKB-SubCell"/>
</dbReference>
<sequence length="998" mass="112895">MVGKKSTDKSKKSNGTSNTIGNLKNVRIKEKLSKPTLFKSEDKSFLDQDIFKDNKSSDFDDFNINENYDSSASLFGDLMQDEMNDGLAEDLDLLDFENNNDGDNEDDEDEYQELEFEDAVSSSTNKKNSKEKTQLPELIENFPSVESFEGDGDDEDKGKKKKKKKKTGGFQSFDLGKPLLKAILKKGYTVPTPIQRKTIPLILDGNDVVGMARTGSGKTAAFVIPMVNKLQEHSRKVGARALILSPTRELAVQTFKVVKDFSQGTTLKQILVVGGDSMEDQFTDLATNPDIIIATPGRLMHHLKETGMGLSSVEYVVFDEADRMFEMNFADQLSEILSKLSETRQTMLFSATLPSMLVDFVRAGLNSPKLVRLDTDTKISENLSLSFYTIRHDEKLGCLLYLLRELIDVKTQQTIIFTSTKYHVEFISILLDRAAIPNTHIHGYLDSTARKINLEKFRKKHVNVMVVTDLAARGIDIPLLDNVINFDFPPKEKIFVHRVGRVARAGRSGIAYSLVSSDEVPYMIDLHLYLGRRLVNVLSNGEQLSNSNLSFYGNIPQSIIDRENEFVLYQRKECVELLSLTRTIENAHKKYITTRPAASPESHKRSKVLNRAYYHPQLQDKIGVDEIKRNEFIQGLKAFRPAHTVFEIDPKKGQSSISIMKEKRKFHSDAIESNIKKIKLEKESSATNALIDNEIEQIQKSKLQNKEKSKSSDDQEDFSDMEDENENDEVDEDDEDVNSMQIEEKMKSKSVYNVKIQETEETQPKKKKNSRSTSRDENFFLSNTPSMDRVHEERALSITSRFGKDVEVNLNPDDERASKHKGSMKWDRKKGNFVSVQSEKDRAEAKKKYVRNEAGKLVLSQKGKGTGSYEDWKKKNRTRIQRVGEDENERSMPSKKEYVPQKFRGKNAGGLQEKDKDVIKNKVAIGIRKQKNSAKNDDELKDKHSIIKSREERDRKMKVNKTKATHLKKGGGGGKGKSGGGSGGRGSKFGSGKGKSRK</sequence>
<keyword evidence="4" id="KW-0547">Nucleotide-binding</keyword>
<feature type="compositionally biased region" description="Basic and acidic residues" evidence="12">
    <location>
        <begin position="934"/>
        <end position="957"/>
    </location>
</feature>
<evidence type="ECO:0000256" key="11">
    <source>
        <dbReference type="PROSITE-ProRule" id="PRU00552"/>
    </source>
</evidence>
<dbReference type="InterPro" id="IPR000629">
    <property type="entry name" value="RNA-helicase_DEAD-box_CS"/>
</dbReference>
<dbReference type="InterPro" id="IPR012541">
    <property type="entry name" value="DBP10_C"/>
</dbReference>
<dbReference type="OrthoDB" id="10261375at2759"/>
<feature type="domain" description="Helicase C-terminal" evidence="14">
    <location>
        <begin position="401"/>
        <end position="545"/>
    </location>
</feature>
<evidence type="ECO:0000256" key="9">
    <source>
        <dbReference type="ARBA" id="ARBA00023242"/>
    </source>
</evidence>
<dbReference type="EMBL" id="LODT01000001">
    <property type="protein sequence ID" value="KYR02702.1"/>
    <property type="molecule type" value="Genomic_DNA"/>
</dbReference>
<evidence type="ECO:0000313" key="17">
    <source>
        <dbReference type="Proteomes" id="UP000076078"/>
    </source>
</evidence>
<comment type="similarity">
    <text evidence="2">Belongs to the DEAD box helicase family. DDX54/DBP10 subfamily.</text>
</comment>
<dbReference type="PROSITE" id="PS51192">
    <property type="entry name" value="HELICASE_ATP_BIND_1"/>
    <property type="match status" value="1"/>
</dbReference>
<dbReference type="PANTHER" id="PTHR47959">
    <property type="entry name" value="ATP-DEPENDENT RNA HELICASE RHLE-RELATED"/>
    <property type="match status" value="1"/>
</dbReference>
<keyword evidence="6 16" id="KW-0347">Helicase</keyword>
<dbReference type="PROSITE" id="PS51195">
    <property type="entry name" value="Q_MOTIF"/>
    <property type="match status" value="1"/>
</dbReference>
<evidence type="ECO:0000256" key="6">
    <source>
        <dbReference type="ARBA" id="ARBA00022806"/>
    </source>
</evidence>
<feature type="compositionally biased region" description="Basic and acidic residues" evidence="12">
    <location>
        <begin position="838"/>
        <end position="847"/>
    </location>
</feature>
<proteinExistence type="inferred from homology"/>
<reference evidence="16 17" key="1">
    <citation type="submission" date="2015-12" db="EMBL/GenBank/DDBJ databases">
        <title>Dictyostelia acquired genes for synthesis and detection of signals that induce cell-type specialization by lateral gene transfer from prokaryotes.</title>
        <authorList>
            <person name="Gloeckner G."/>
            <person name="Schaap P."/>
        </authorList>
    </citation>
    <scope>NUCLEOTIDE SEQUENCE [LARGE SCALE GENOMIC DNA]</scope>
    <source>
        <strain evidence="16 17">TK</strain>
    </source>
</reference>
<keyword evidence="9" id="KW-0539">Nucleus</keyword>
<feature type="compositionally biased region" description="Basic and acidic residues" evidence="12">
    <location>
        <begin position="802"/>
        <end position="817"/>
    </location>
</feature>
<dbReference type="EC" id="3.6.4.13" evidence="3"/>
<keyword evidence="8" id="KW-0694">RNA-binding</keyword>
<feature type="compositionally biased region" description="Acidic residues" evidence="12">
    <location>
        <begin position="86"/>
        <end position="118"/>
    </location>
</feature>
<dbReference type="STRING" id="361077.A0A152A8Z9"/>
<dbReference type="InterPro" id="IPR014014">
    <property type="entry name" value="RNA_helicase_DEAD_Q_motif"/>
</dbReference>
<dbReference type="InterPro" id="IPR033517">
    <property type="entry name" value="DDX54/DBP10_DEAD-box_helicase"/>
</dbReference>
<dbReference type="CDD" id="cd18787">
    <property type="entry name" value="SF2_C_DEAD"/>
    <property type="match status" value="1"/>
</dbReference>
<organism evidence="16 17">
    <name type="scientific">Tieghemostelium lacteum</name>
    <name type="common">Slime mold</name>
    <name type="synonym">Dictyostelium lacteum</name>
    <dbReference type="NCBI Taxonomy" id="361077"/>
    <lineage>
        <taxon>Eukaryota</taxon>
        <taxon>Amoebozoa</taxon>
        <taxon>Evosea</taxon>
        <taxon>Eumycetozoa</taxon>
        <taxon>Dictyostelia</taxon>
        <taxon>Dictyosteliales</taxon>
        <taxon>Raperosteliaceae</taxon>
        <taxon>Tieghemostelium</taxon>
    </lineage>
</organism>
<evidence type="ECO:0000256" key="5">
    <source>
        <dbReference type="ARBA" id="ARBA00022801"/>
    </source>
</evidence>
<dbReference type="AlphaFoldDB" id="A0A152A8Z9"/>
<evidence type="ECO:0000259" key="15">
    <source>
        <dbReference type="PROSITE" id="PS51195"/>
    </source>
</evidence>
<dbReference type="InterPro" id="IPR027417">
    <property type="entry name" value="P-loop_NTPase"/>
</dbReference>
<feature type="compositionally biased region" description="Basic residues" evidence="12">
    <location>
        <begin position="958"/>
        <end position="969"/>
    </location>
</feature>
<dbReference type="SMART" id="SM00490">
    <property type="entry name" value="HELICc"/>
    <property type="match status" value="1"/>
</dbReference>
<feature type="short sequence motif" description="Q motif" evidence="11">
    <location>
        <begin position="168"/>
        <end position="196"/>
    </location>
</feature>
<dbReference type="Gene3D" id="3.40.50.300">
    <property type="entry name" value="P-loop containing nucleotide triphosphate hydrolases"/>
    <property type="match status" value="2"/>
</dbReference>
<comment type="subcellular location">
    <subcellularLocation>
        <location evidence="1">Nucleus</location>
        <location evidence="1">Nucleolus</location>
    </subcellularLocation>
</comment>
<dbReference type="InterPro" id="IPR014001">
    <property type="entry name" value="Helicase_ATP-bd"/>
</dbReference>
<dbReference type="OMA" id="EDQFGMM"/>
<feature type="compositionally biased region" description="Acidic residues" evidence="12">
    <location>
        <begin position="714"/>
        <end position="737"/>
    </location>
</feature>
<dbReference type="GO" id="GO:0016887">
    <property type="term" value="F:ATP hydrolysis activity"/>
    <property type="evidence" value="ECO:0007669"/>
    <property type="project" value="RHEA"/>
</dbReference>
<feature type="region of interest" description="Disordered" evidence="12">
    <location>
        <begin position="880"/>
        <end position="998"/>
    </location>
</feature>
<dbReference type="FunFam" id="3.40.50.300:FF:000865">
    <property type="entry name" value="ATP-dependent RNA helicase DDX54"/>
    <property type="match status" value="1"/>
</dbReference>
<evidence type="ECO:0000256" key="4">
    <source>
        <dbReference type="ARBA" id="ARBA00022741"/>
    </source>
</evidence>
<feature type="region of interest" description="Disordered" evidence="12">
    <location>
        <begin position="86"/>
        <end position="167"/>
    </location>
</feature>
<dbReference type="Pfam" id="PF00270">
    <property type="entry name" value="DEAD"/>
    <property type="match status" value="1"/>
</dbReference>
<evidence type="ECO:0000256" key="10">
    <source>
        <dbReference type="ARBA" id="ARBA00047984"/>
    </source>
</evidence>
<evidence type="ECO:0000256" key="12">
    <source>
        <dbReference type="SAM" id="MobiDB-lite"/>
    </source>
</evidence>
<evidence type="ECO:0000256" key="1">
    <source>
        <dbReference type="ARBA" id="ARBA00004604"/>
    </source>
</evidence>
<dbReference type="InParanoid" id="A0A152A8Z9"/>
<feature type="compositionally biased region" description="Basic and acidic residues" evidence="12">
    <location>
        <begin position="882"/>
        <end position="899"/>
    </location>
</feature>
<keyword evidence="7" id="KW-0067">ATP-binding</keyword>
<feature type="compositionally biased region" description="Polar residues" evidence="12">
    <location>
        <begin position="13"/>
        <end position="22"/>
    </location>
</feature>
<evidence type="ECO:0000256" key="7">
    <source>
        <dbReference type="ARBA" id="ARBA00022840"/>
    </source>
</evidence>
<dbReference type="PANTHER" id="PTHR47959:SF8">
    <property type="entry name" value="RNA HELICASE"/>
    <property type="match status" value="1"/>
</dbReference>
<protein>
    <recommendedName>
        <fullName evidence="3">RNA helicase</fullName>
        <ecNumber evidence="3">3.6.4.13</ecNumber>
    </recommendedName>
</protein>
<dbReference type="FunCoup" id="A0A152A8Z9">
    <property type="interactions" value="869"/>
</dbReference>
<dbReference type="SUPFAM" id="SSF52540">
    <property type="entry name" value="P-loop containing nucleoside triphosphate hydrolases"/>
    <property type="match status" value="2"/>
</dbReference>
<comment type="caution">
    <text evidence="16">The sequence shown here is derived from an EMBL/GenBank/DDBJ whole genome shotgun (WGS) entry which is preliminary data.</text>
</comment>
<feature type="compositionally biased region" description="Basic and acidic residues" evidence="12">
    <location>
        <begin position="704"/>
        <end position="713"/>
    </location>
</feature>
<feature type="compositionally biased region" description="Gly residues" evidence="12">
    <location>
        <begin position="970"/>
        <end position="998"/>
    </location>
</feature>
<dbReference type="PROSITE" id="PS51194">
    <property type="entry name" value="HELICASE_CTER"/>
    <property type="match status" value="1"/>
</dbReference>
<comment type="catalytic activity">
    <reaction evidence="10">
        <text>ATP + H2O = ADP + phosphate + H(+)</text>
        <dbReference type="Rhea" id="RHEA:13065"/>
        <dbReference type="ChEBI" id="CHEBI:15377"/>
        <dbReference type="ChEBI" id="CHEBI:15378"/>
        <dbReference type="ChEBI" id="CHEBI:30616"/>
        <dbReference type="ChEBI" id="CHEBI:43474"/>
        <dbReference type="ChEBI" id="CHEBI:456216"/>
        <dbReference type="EC" id="3.6.4.13"/>
    </reaction>
</comment>
<dbReference type="GO" id="GO:0005524">
    <property type="term" value="F:ATP binding"/>
    <property type="evidence" value="ECO:0007669"/>
    <property type="project" value="UniProtKB-KW"/>
</dbReference>
<evidence type="ECO:0000259" key="13">
    <source>
        <dbReference type="PROSITE" id="PS51192"/>
    </source>
</evidence>
<evidence type="ECO:0000256" key="3">
    <source>
        <dbReference type="ARBA" id="ARBA00012552"/>
    </source>
</evidence>
<dbReference type="CDD" id="cd17959">
    <property type="entry name" value="DEADc_DDX54"/>
    <property type="match status" value="1"/>
</dbReference>
<feature type="domain" description="DEAD-box RNA helicase Q" evidence="15">
    <location>
        <begin position="168"/>
        <end position="196"/>
    </location>
</feature>
<feature type="domain" description="Helicase ATP-binding" evidence="13">
    <location>
        <begin position="199"/>
        <end position="371"/>
    </location>
</feature>
<dbReference type="SMART" id="SM01123">
    <property type="entry name" value="DBP10CT"/>
    <property type="match status" value="1"/>
</dbReference>
<feature type="region of interest" description="Disordered" evidence="12">
    <location>
        <begin position="702"/>
        <end position="847"/>
    </location>
</feature>
<accession>A0A152A8Z9</accession>